<evidence type="ECO:0000313" key="1">
    <source>
        <dbReference type="EMBL" id="UOQ85021.1"/>
    </source>
</evidence>
<reference evidence="1 2" key="1">
    <citation type="submission" date="2022-04" db="EMBL/GenBank/DDBJ databases">
        <title>Gracilibacillus sp. isolated from saltern.</title>
        <authorList>
            <person name="Won M."/>
            <person name="Lee C.-M."/>
            <person name="Woen H.-Y."/>
            <person name="Kwon S.-W."/>
        </authorList>
    </citation>
    <scope>NUCLEOTIDE SEQUENCE [LARGE SCALE GENOMIC DNA]</scope>
    <source>
        <strain evidence="1 2">SSPM10-3</strain>
    </source>
</reference>
<dbReference type="EMBL" id="CP095071">
    <property type="protein sequence ID" value="UOQ85021.1"/>
    <property type="molecule type" value="Genomic_DNA"/>
</dbReference>
<dbReference type="RefSeq" id="WP_244743641.1">
    <property type="nucleotide sequence ID" value="NZ_CP095071.1"/>
</dbReference>
<dbReference type="Proteomes" id="UP000831537">
    <property type="component" value="Chromosome"/>
</dbReference>
<protein>
    <submittedName>
        <fullName evidence="1">Uncharacterized protein</fullName>
    </submittedName>
</protein>
<name>A0ABY4GLC9_9BACI</name>
<organism evidence="1 2">
    <name type="scientific">Gracilibacillus salinarum</name>
    <dbReference type="NCBI Taxonomy" id="2932255"/>
    <lineage>
        <taxon>Bacteria</taxon>
        <taxon>Bacillati</taxon>
        <taxon>Bacillota</taxon>
        <taxon>Bacilli</taxon>
        <taxon>Bacillales</taxon>
        <taxon>Bacillaceae</taxon>
        <taxon>Gracilibacillus</taxon>
    </lineage>
</organism>
<evidence type="ECO:0000313" key="2">
    <source>
        <dbReference type="Proteomes" id="UP000831537"/>
    </source>
</evidence>
<gene>
    <name evidence="1" type="ORF">MUN87_20645</name>
</gene>
<proteinExistence type="predicted"/>
<sequence length="150" mass="16529">MRSKKRIRHNNKRFQYTIVTLVLFLLLSIGLAWGEAPTSPLHQATAKILVESDDSQAISNLAVMLSGQAMLAKLVKELQLPYTVHELEEKVSVQIVADAQVLRISVIDNKSNQSQLIANTLARLAKNDLATVLNIESVQLLSSAAKDVDQ</sequence>
<accession>A0ABY4GLC9</accession>
<keyword evidence="2" id="KW-1185">Reference proteome</keyword>